<dbReference type="EMBL" id="KZ680221">
    <property type="protein sequence ID" value="PTB62880.1"/>
    <property type="molecule type" value="Genomic_DNA"/>
</dbReference>
<dbReference type="RefSeq" id="XP_024746200.1">
    <property type="nucleotide sequence ID" value="XM_024893677.1"/>
</dbReference>
<organism evidence="2 3">
    <name type="scientific">Trichoderma citrinoviride</name>
    <dbReference type="NCBI Taxonomy" id="58853"/>
    <lineage>
        <taxon>Eukaryota</taxon>
        <taxon>Fungi</taxon>
        <taxon>Dikarya</taxon>
        <taxon>Ascomycota</taxon>
        <taxon>Pezizomycotina</taxon>
        <taxon>Sordariomycetes</taxon>
        <taxon>Hypocreomycetidae</taxon>
        <taxon>Hypocreales</taxon>
        <taxon>Hypocreaceae</taxon>
        <taxon>Trichoderma</taxon>
    </lineage>
</organism>
<proteinExistence type="predicted"/>
<evidence type="ECO:0008006" key="4">
    <source>
        <dbReference type="Google" id="ProtNLM"/>
    </source>
</evidence>
<dbReference type="Proteomes" id="UP000241546">
    <property type="component" value="Unassembled WGS sequence"/>
</dbReference>
<keyword evidence="3" id="KW-1185">Reference proteome</keyword>
<reference evidence="3" key="1">
    <citation type="submission" date="2016-07" db="EMBL/GenBank/DDBJ databases">
        <title>Multiple horizontal gene transfer events from other fungi enriched the ability of initially mycotrophic Trichoderma (Ascomycota) to feed on dead plant biomass.</title>
        <authorList>
            <consortium name="DOE Joint Genome Institute"/>
            <person name="Atanasova L."/>
            <person name="Chenthamara K."/>
            <person name="Zhang J."/>
            <person name="Grujic M."/>
            <person name="Henrissat B."/>
            <person name="Kuo A."/>
            <person name="Aerts A."/>
            <person name="Salamov A."/>
            <person name="Lipzen A."/>
            <person name="Labutti K."/>
            <person name="Barry K."/>
            <person name="Miao Y."/>
            <person name="Rahimi M.J."/>
            <person name="Shen Q."/>
            <person name="Grigoriev I.V."/>
            <person name="Kubicek C.P."/>
            <person name="Druzhinina I.S."/>
        </authorList>
    </citation>
    <scope>NUCLEOTIDE SEQUENCE [LARGE SCALE GENOMIC DNA]</scope>
    <source>
        <strain evidence="3">TUCIM 6016</strain>
    </source>
</reference>
<evidence type="ECO:0000313" key="2">
    <source>
        <dbReference type="EMBL" id="PTB62880.1"/>
    </source>
</evidence>
<gene>
    <name evidence="2" type="ORF">BBK36DRAFT_1144418</name>
</gene>
<feature type="signal peptide" evidence="1">
    <location>
        <begin position="1"/>
        <end position="20"/>
    </location>
</feature>
<dbReference type="AlphaFoldDB" id="A0A2T4B0Q7"/>
<protein>
    <recommendedName>
        <fullName evidence="4">Secreted protein</fullName>
    </recommendedName>
</protein>
<evidence type="ECO:0000256" key="1">
    <source>
        <dbReference type="SAM" id="SignalP"/>
    </source>
</evidence>
<name>A0A2T4B0Q7_9HYPO</name>
<evidence type="ECO:0000313" key="3">
    <source>
        <dbReference type="Proteomes" id="UP000241546"/>
    </source>
</evidence>
<keyword evidence="1" id="KW-0732">Signal</keyword>
<sequence length="106" mass="12271">MLRLLSAFWYLSALFMSTSSPESMRMLGNLRKKCAALQGSRESWVCHRKQCFYFVQSAYKFECFGRVPADAVYEQIRFMARGELTICFVAIKVVHGVDAKHYFDHG</sequence>
<feature type="chain" id="PRO_5015686881" description="Secreted protein" evidence="1">
    <location>
        <begin position="21"/>
        <end position="106"/>
    </location>
</feature>
<accession>A0A2T4B0Q7</accession>
<dbReference type="GeneID" id="36601795"/>